<dbReference type="GO" id="GO:0016567">
    <property type="term" value="P:protein ubiquitination"/>
    <property type="evidence" value="ECO:0007669"/>
    <property type="project" value="TreeGrafter"/>
</dbReference>
<evidence type="ECO:0000259" key="6">
    <source>
        <dbReference type="PROSITE" id="PS50135"/>
    </source>
</evidence>
<name>A0A0C9Y443_9AGAR</name>
<keyword evidence="3" id="KW-0862">Zinc</keyword>
<dbReference type="STRING" id="1095629.A0A0C9Y443"/>
<reference evidence="8" key="2">
    <citation type="submission" date="2015-01" db="EMBL/GenBank/DDBJ databases">
        <title>Evolutionary Origins and Diversification of the Mycorrhizal Mutualists.</title>
        <authorList>
            <consortium name="DOE Joint Genome Institute"/>
            <consortium name="Mycorrhizal Genomics Consortium"/>
            <person name="Kohler A."/>
            <person name="Kuo A."/>
            <person name="Nagy L.G."/>
            <person name="Floudas D."/>
            <person name="Copeland A."/>
            <person name="Barry K.W."/>
            <person name="Cichocki N."/>
            <person name="Veneault-Fourrey C."/>
            <person name="LaButti K."/>
            <person name="Lindquist E.A."/>
            <person name="Lipzen A."/>
            <person name="Lundell T."/>
            <person name="Morin E."/>
            <person name="Murat C."/>
            <person name="Riley R."/>
            <person name="Ohm R."/>
            <person name="Sun H."/>
            <person name="Tunlid A."/>
            <person name="Henrissat B."/>
            <person name="Grigoriev I.V."/>
            <person name="Hibbett D.S."/>
            <person name="Martin F."/>
        </authorList>
    </citation>
    <scope>NUCLEOTIDE SEQUENCE [LARGE SCALE GENOMIC DNA]</scope>
    <source>
        <strain evidence="8">LaAM-08-1</strain>
    </source>
</reference>
<evidence type="ECO:0000256" key="1">
    <source>
        <dbReference type="ARBA" id="ARBA00022723"/>
    </source>
</evidence>
<gene>
    <name evidence="7" type="ORF">K443DRAFT_84494</name>
</gene>
<dbReference type="SUPFAM" id="SSF57850">
    <property type="entry name" value="RING/U-box"/>
    <property type="match status" value="1"/>
</dbReference>
<evidence type="ECO:0000313" key="7">
    <source>
        <dbReference type="EMBL" id="KIK08694.1"/>
    </source>
</evidence>
<dbReference type="GO" id="GO:0005737">
    <property type="term" value="C:cytoplasm"/>
    <property type="evidence" value="ECO:0007669"/>
    <property type="project" value="TreeGrafter"/>
</dbReference>
<dbReference type="Proteomes" id="UP000054477">
    <property type="component" value="Unassembled WGS sequence"/>
</dbReference>
<dbReference type="PANTHER" id="PTHR24202:SF4">
    <property type="entry name" value="E3 UBIQUITIN-PROTEIN LIGASE MIB2-RELATED"/>
    <property type="match status" value="1"/>
</dbReference>
<proteinExistence type="predicted"/>
<evidence type="ECO:0000256" key="2">
    <source>
        <dbReference type="ARBA" id="ARBA00022771"/>
    </source>
</evidence>
<reference evidence="7 8" key="1">
    <citation type="submission" date="2014-04" db="EMBL/GenBank/DDBJ databases">
        <authorList>
            <consortium name="DOE Joint Genome Institute"/>
            <person name="Kuo A."/>
            <person name="Kohler A."/>
            <person name="Nagy L.G."/>
            <person name="Floudas D."/>
            <person name="Copeland A."/>
            <person name="Barry K.W."/>
            <person name="Cichocki N."/>
            <person name="Veneault-Fourrey C."/>
            <person name="LaButti K."/>
            <person name="Lindquist E.A."/>
            <person name="Lipzen A."/>
            <person name="Lundell T."/>
            <person name="Morin E."/>
            <person name="Murat C."/>
            <person name="Sun H."/>
            <person name="Tunlid A."/>
            <person name="Henrissat B."/>
            <person name="Grigoriev I.V."/>
            <person name="Hibbett D.S."/>
            <person name="Martin F."/>
            <person name="Nordberg H.P."/>
            <person name="Cantor M.N."/>
            <person name="Hua S.X."/>
        </authorList>
    </citation>
    <scope>NUCLEOTIDE SEQUENCE [LARGE SCALE GENOMIC DNA]</scope>
    <source>
        <strain evidence="7 8">LaAM-08-1</strain>
    </source>
</reference>
<evidence type="ECO:0000256" key="5">
    <source>
        <dbReference type="SAM" id="MobiDB-lite"/>
    </source>
</evidence>
<feature type="domain" description="ZZ-type" evidence="6">
    <location>
        <begin position="210"/>
        <end position="262"/>
    </location>
</feature>
<dbReference type="PROSITE" id="PS01357">
    <property type="entry name" value="ZF_ZZ_1"/>
    <property type="match status" value="1"/>
</dbReference>
<protein>
    <recommendedName>
        <fullName evidence="6">ZZ-type domain-containing protein</fullName>
    </recommendedName>
</protein>
<dbReference type="OrthoDB" id="661148at2759"/>
<dbReference type="Gene3D" id="3.30.60.90">
    <property type="match status" value="1"/>
</dbReference>
<dbReference type="HOGENOM" id="CLU_515976_0_0_1"/>
<dbReference type="GO" id="GO:0008270">
    <property type="term" value="F:zinc ion binding"/>
    <property type="evidence" value="ECO:0007669"/>
    <property type="project" value="UniProtKB-KW"/>
</dbReference>
<feature type="compositionally biased region" description="Low complexity" evidence="5">
    <location>
        <begin position="185"/>
        <end position="194"/>
    </location>
</feature>
<feature type="region of interest" description="Disordered" evidence="5">
    <location>
        <begin position="269"/>
        <end position="305"/>
    </location>
</feature>
<keyword evidence="2 4" id="KW-0863">Zinc-finger</keyword>
<organism evidence="7 8">
    <name type="scientific">Laccaria amethystina LaAM-08-1</name>
    <dbReference type="NCBI Taxonomy" id="1095629"/>
    <lineage>
        <taxon>Eukaryota</taxon>
        <taxon>Fungi</taxon>
        <taxon>Dikarya</taxon>
        <taxon>Basidiomycota</taxon>
        <taxon>Agaricomycotina</taxon>
        <taxon>Agaricomycetes</taxon>
        <taxon>Agaricomycetidae</taxon>
        <taxon>Agaricales</taxon>
        <taxon>Agaricineae</taxon>
        <taxon>Hydnangiaceae</taxon>
        <taxon>Laccaria</taxon>
    </lineage>
</organism>
<keyword evidence="1" id="KW-0479">Metal-binding</keyword>
<evidence type="ECO:0000256" key="4">
    <source>
        <dbReference type="PROSITE-ProRule" id="PRU00228"/>
    </source>
</evidence>
<dbReference type="SMART" id="SM00291">
    <property type="entry name" value="ZnF_ZZ"/>
    <property type="match status" value="1"/>
</dbReference>
<dbReference type="PANTHER" id="PTHR24202">
    <property type="entry name" value="E3 UBIQUITIN-PROTEIN LIGASE MIB2"/>
    <property type="match status" value="1"/>
</dbReference>
<sequence>MTNCGVTVSVADDDIARLMYYLHCVTVGVGLDILEDDLVRHKNYRSLSPARIALVIQAAAELSPDLFIDKVIFCDDDCEFLKRDDVNKFVRISAACNIVSLQSDIFIMGKVRNATEVMFFKSSWLDKYYTQPIQRIARTLLGTKHCSHCEGADGLCTCTRCPRTTESECSNFLDAFLDAFNAITPPSSSSANPRPSTPQPPPVETPKPGEHQCNCDGCGRQLFTGARYKCTTCYDYDLCEQCYKSNKHDMGHPFNQYRTPGARPTLLAARASSKPSIPRTKTDTDTSHPPPRYSEKPTTRPSSSPFFYDTMSVSELKHFLNDHGATSDDILDKETLCRRVWDTYCESMGIVELNKFLSENSILTADCRDVQSRRQKAKGMFRPPQRPAAPPASANTSQVRWRKDDPVILKGLNRAEMNGKRGTVMSVDNALGKVQVRLEDMDKSFKVKFENLQMAIDDEEDEELD</sequence>
<dbReference type="InterPro" id="IPR043145">
    <property type="entry name" value="Znf_ZZ_sf"/>
</dbReference>
<evidence type="ECO:0000313" key="8">
    <source>
        <dbReference type="Proteomes" id="UP000054477"/>
    </source>
</evidence>
<dbReference type="EMBL" id="KN838541">
    <property type="protein sequence ID" value="KIK08694.1"/>
    <property type="molecule type" value="Genomic_DNA"/>
</dbReference>
<keyword evidence="8" id="KW-1185">Reference proteome</keyword>
<feature type="compositionally biased region" description="Pro residues" evidence="5">
    <location>
        <begin position="195"/>
        <end position="205"/>
    </location>
</feature>
<accession>A0A0C9Y443</accession>
<dbReference type="PROSITE" id="PS50135">
    <property type="entry name" value="ZF_ZZ_2"/>
    <property type="match status" value="1"/>
</dbReference>
<evidence type="ECO:0000256" key="3">
    <source>
        <dbReference type="ARBA" id="ARBA00022833"/>
    </source>
</evidence>
<dbReference type="Pfam" id="PF00569">
    <property type="entry name" value="ZZ"/>
    <property type="match status" value="1"/>
</dbReference>
<dbReference type="AlphaFoldDB" id="A0A0C9Y443"/>
<dbReference type="InterPro" id="IPR000433">
    <property type="entry name" value="Znf_ZZ"/>
</dbReference>
<feature type="region of interest" description="Disordered" evidence="5">
    <location>
        <begin position="379"/>
        <end position="398"/>
    </location>
</feature>
<feature type="region of interest" description="Disordered" evidence="5">
    <location>
        <begin position="185"/>
        <end position="211"/>
    </location>
</feature>